<keyword evidence="1" id="KW-0805">Transcription regulation</keyword>
<keyword evidence="2" id="KW-0804">Transcription</keyword>
<dbReference type="Proteomes" id="UP000014160">
    <property type="component" value="Unassembled WGS sequence"/>
</dbReference>
<comment type="caution">
    <text evidence="4">The sequence shown here is derived from an EMBL/GenBank/DDBJ whole genome shotgun (WGS) entry which is preliminary data.</text>
</comment>
<dbReference type="AlphaFoldDB" id="R2Y2B2"/>
<evidence type="ECO:0000313" key="4">
    <source>
        <dbReference type="EMBL" id="EOI56437.1"/>
    </source>
</evidence>
<name>R2Y2B2_9ENTE</name>
<evidence type="ECO:0000259" key="3">
    <source>
        <dbReference type="PROSITE" id="PS51000"/>
    </source>
</evidence>
<dbReference type="GO" id="GO:0003700">
    <property type="term" value="F:DNA-binding transcription factor activity"/>
    <property type="evidence" value="ECO:0007669"/>
    <property type="project" value="InterPro"/>
</dbReference>
<dbReference type="EMBL" id="ASWH01000001">
    <property type="protein sequence ID" value="EOW82313.1"/>
    <property type="molecule type" value="Genomic_DNA"/>
</dbReference>
<dbReference type="PANTHER" id="PTHR34580">
    <property type="match status" value="1"/>
</dbReference>
<protein>
    <recommendedName>
        <fullName evidence="3">HTH deoR-type domain-containing protein</fullName>
    </recommendedName>
</protein>
<dbReference type="InterPro" id="IPR051534">
    <property type="entry name" value="CBASS_pafABC_assoc_protein"/>
</dbReference>
<dbReference type="HOGENOM" id="CLU_041141_9_1_9"/>
<evidence type="ECO:0000313" key="6">
    <source>
        <dbReference type="Proteomes" id="UP000013750"/>
    </source>
</evidence>
<dbReference type="Proteomes" id="UP000013750">
    <property type="component" value="Unassembled WGS sequence"/>
</dbReference>
<evidence type="ECO:0000256" key="1">
    <source>
        <dbReference type="ARBA" id="ARBA00023015"/>
    </source>
</evidence>
<evidence type="ECO:0000256" key="2">
    <source>
        <dbReference type="ARBA" id="ARBA00023163"/>
    </source>
</evidence>
<dbReference type="InterPro" id="IPR001034">
    <property type="entry name" value="DeoR_HTH"/>
</dbReference>
<evidence type="ECO:0000313" key="5">
    <source>
        <dbReference type="EMBL" id="EOW82313.1"/>
    </source>
</evidence>
<dbReference type="RefSeq" id="WP_010780727.1">
    <property type="nucleotide sequence ID" value="NZ_ASWH01000001.1"/>
</dbReference>
<dbReference type="InterPro" id="IPR013196">
    <property type="entry name" value="HTH_11"/>
</dbReference>
<evidence type="ECO:0000313" key="7">
    <source>
        <dbReference type="Proteomes" id="UP000014160"/>
    </source>
</evidence>
<keyword evidence="7" id="KW-1185">Reference proteome</keyword>
<organism evidence="4 6">
    <name type="scientific">Enterococcus gilvus ATCC BAA-350</name>
    <dbReference type="NCBI Taxonomy" id="1158614"/>
    <lineage>
        <taxon>Bacteria</taxon>
        <taxon>Bacillati</taxon>
        <taxon>Bacillota</taxon>
        <taxon>Bacilli</taxon>
        <taxon>Lactobacillales</taxon>
        <taxon>Enterococcaceae</taxon>
        <taxon>Enterococcus</taxon>
    </lineage>
</organism>
<dbReference type="InterPro" id="IPR036390">
    <property type="entry name" value="WH_DNA-bd_sf"/>
</dbReference>
<dbReference type="EMBL" id="AJDQ01000007">
    <property type="protein sequence ID" value="EOI56437.1"/>
    <property type="molecule type" value="Genomic_DNA"/>
</dbReference>
<dbReference type="eggNOG" id="COG2378">
    <property type="taxonomic scope" value="Bacteria"/>
</dbReference>
<reference evidence="5 7" key="2">
    <citation type="submission" date="2013-03" db="EMBL/GenBank/DDBJ databases">
        <title>The Genome Sequence of Enterococcus gilvus ATCC BAA-350 (PacBio/Illumina hybrid assembly).</title>
        <authorList>
            <consortium name="The Broad Institute Genomics Platform"/>
            <consortium name="The Broad Institute Genome Sequencing Center for Infectious Disease"/>
            <person name="Earl A."/>
            <person name="Russ C."/>
            <person name="Gilmore M."/>
            <person name="Surin D."/>
            <person name="Walker B."/>
            <person name="Young S."/>
            <person name="Zeng Q."/>
            <person name="Gargeya S."/>
            <person name="Fitzgerald M."/>
            <person name="Haas B."/>
            <person name="Abouelleil A."/>
            <person name="Allen A.W."/>
            <person name="Alvarado L."/>
            <person name="Arachchi H.M."/>
            <person name="Berlin A.M."/>
            <person name="Chapman S.B."/>
            <person name="Gainer-Dewar J."/>
            <person name="Goldberg J."/>
            <person name="Griggs A."/>
            <person name="Gujja S."/>
            <person name="Hansen M."/>
            <person name="Howarth C."/>
            <person name="Imamovic A."/>
            <person name="Ireland A."/>
            <person name="Larimer J."/>
            <person name="McCowan C."/>
            <person name="Murphy C."/>
            <person name="Pearson M."/>
            <person name="Poon T.W."/>
            <person name="Priest M."/>
            <person name="Roberts A."/>
            <person name="Saif S."/>
            <person name="Shea T."/>
            <person name="Sisk P."/>
            <person name="Sykes S."/>
            <person name="Wortman J."/>
            <person name="Nusbaum C."/>
            <person name="Birren B."/>
        </authorList>
    </citation>
    <scope>NUCLEOTIDE SEQUENCE [LARGE SCALE GENOMIC DNA]</scope>
    <source>
        <strain evidence="5 7">ATCC BAA-350</strain>
    </source>
</reference>
<proteinExistence type="predicted"/>
<sequence length="129" mass="14744">MQIERLIKLIFYLVRHKRVTAKELAEYLGVSTRTIYRDITTVSLAGIPILSKKGFGGGLSLMDGFTLDESFLTSDEKMYVYQGLQILDAANYPETEHVLNKIGALFNQPPTEEWLEIDFSYWGSEETEK</sequence>
<gene>
    <name evidence="5" type="ORF">I592_01616</name>
    <name evidence="4" type="ORF">UKC_02352</name>
</gene>
<dbReference type="PROSITE" id="PS51000">
    <property type="entry name" value="HTH_DEOR_2"/>
    <property type="match status" value="1"/>
</dbReference>
<dbReference type="InterPro" id="IPR036388">
    <property type="entry name" value="WH-like_DNA-bd_sf"/>
</dbReference>
<dbReference type="PATRIC" id="fig|1158614.3.peg.2347"/>
<dbReference type="Gene3D" id="1.10.10.10">
    <property type="entry name" value="Winged helix-like DNA-binding domain superfamily/Winged helix DNA-binding domain"/>
    <property type="match status" value="1"/>
</dbReference>
<dbReference type="SUPFAM" id="SSF46785">
    <property type="entry name" value="Winged helix' DNA-binding domain"/>
    <property type="match status" value="1"/>
</dbReference>
<accession>R2Y2B2</accession>
<reference evidence="4 6" key="1">
    <citation type="submission" date="2013-02" db="EMBL/GenBank/DDBJ databases">
        <title>The Genome Sequence of Enterococcus gilvus ATCC BAA-350.</title>
        <authorList>
            <consortium name="The Broad Institute Genome Sequencing Platform"/>
            <consortium name="The Broad Institute Genome Sequencing Center for Infectious Disease"/>
            <person name="Earl A.M."/>
            <person name="Gilmore M.S."/>
            <person name="Lebreton F."/>
            <person name="Walker B."/>
            <person name="Young S.K."/>
            <person name="Zeng Q."/>
            <person name="Gargeya S."/>
            <person name="Fitzgerald M."/>
            <person name="Haas B."/>
            <person name="Abouelleil A."/>
            <person name="Alvarado L."/>
            <person name="Arachchi H.M."/>
            <person name="Berlin A.M."/>
            <person name="Chapman S.B."/>
            <person name="Dewar J."/>
            <person name="Goldberg J."/>
            <person name="Griggs A."/>
            <person name="Gujja S."/>
            <person name="Hansen M."/>
            <person name="Howarth C."/>
            <person name="Imamovic A."/>
            <person name="Larimer J."/>
            <person name="McCowan C."/>
            <person name="Murphy C."/>
            <person name="Neiman D."/>
            <person name="Pearson M."/>
            <person name="Priest M."/>
            <person name="Roberts A."/>
            <person name="Saif S."/>
            <person name="Shea T."/>
            <person name="Sisk P."/>
            <person name="Sykes S."/>
            <person name="Wortman J."/>
            <person name="Nusbaum C."/>
            <person name="Birren B."/>
        </authorList>
    </citation>
    <scope>NUCLEOTIDE SEQUENCE [LARGE SCALE GENOMIC DNA]</scope>
    <source>
        <strain evidence="4 6">ATCC BAA-350</strain>
    </source>
</reference>
<dbReference type="PANTHER" id="PTHR34580:SF1">
    <property type="entry name" value="PROTEIN PAFC"/>
    <property type="match status" value="1"/>
</dbReference>
<dbReference type="Pfam" id="PF08279">
    <property type="entry name" value="HTH_11"/>
    <property type="match status" value="1"/>
</dbReference>
<feature type="domain" description="HTH deoR-type" evidence="3">
    <location>
        <begin position="2"/>
        <end position="60"/>
    </location>
</feature>